<organism evidence="1 2">
    <name type="scientific">Rhizopogon vinicolor AM-OR11-026</name>
    <dbReference type="NCBI Taxonomy" id="1314800"/>
    <lineage>
        <taxon>Eukaryota</taxon>
        <taxon>Fungi</taxon>
        <taxon>Dikarya</taxon>
        <taxon>Basidiomycota</taxon>
        <taxon>Agaricomycotina</taxon>
        <taxon>Agaricomycetes</taxon>
        <taxon>Agaricomycetidae</taxon>
        <taxon>Boletales</taxon>
        <taxon>Suillineae</taxon>
        <taxon>Rhizopogonaceae</taxon>
        <taxon>Rhizopogon</taxon>
    </lineage>
</organism>
<sequence>MVLQNLSLTEQKFSTLTYAFRLPGPLILGASTYFASNYDRLSFSVARADVIVNMLTLLVTYSIVKPFTLHHPSHAAPRDNILSSYRSRTI</sequence>
<proteinExistence type="predicted"/>
<name>A0A1B7MKK1_9AGAM</name>
<protein>
    <submittedName>
        <fullName evidence="1">Uncharacterized protein</fullName>
    </submittedName>
</protein>
<gene>
    <name evidence="1" type="ORF">K503DRAFT_775955</name>
</gene>
<dbReference type="AlphaFoldDB" id="A0A1B7MKK1"/>
<evidence type="ECO:0000313" key="2">
    <source>
        <dbReference type="Proteomes" id="UP000092154"/>
    </source>
</evidence>
<dbReference type="Proteomes" id="UP000092154">
    <property type="component" value="Unassembled WGS sequence"/>
</dbReference>
<reference evidence="1 2" key="1">
    <citation type="submission" date="2016-06" db="EMBL/GenBank/DDBJ databases">
        <title>Comparative genomics of the ectomycorrhizal sister species Rhizopogon vinicolor and Rhizopogon vesiculosus (Basidiomycota: Boletales) reveals a divergence of the mating type B locus.</title>
        <authorList>
            <consortium name="DOE Joint Genome Institute"/>
            <person name="Mujic A.B."/>
            <person name="Kuo A."/>
            <person name="Tritt A."/>
            <person name="Lipzen A."/>
            <person name="Chen C."/>
            <person name="Johnson J."/>
            <person name="Sharma A."/>
            <person name="Barry K."/>
            <person name="Grigoriev I.V."/>
            <person name="Spatafora J.W."/>
        </authorList>
    </citation>
    <scope>NUCLEOTIDE SEQUENCE [LARGE SCALE GENOMIC DNA]</scope>
    <source>
        <strain evidence="1 2">AM-OR11-026</strain>
    </source>
</reference>
<keyword evidence="2" id="KW-1185">Reference proteome</keyword>
<dbReference type="InParanoid" id="A0A1B7MKK1"/>
<evidence type="ECO:0000313" key="1">
    <source>
        <dbReference type="EMBL" id="OAX33117.1"/>
    </source>
</evidence>
<accession>A0A1B7MKK1</accession>
<dbReference type="EMBL" id="KV448835">
    <property type="protein sequence ID" value="OAX33117.1"/>
    <property type="molecule type" value="Genomic_DNA"/>
</dbReference>